<feature type="transmembrane region" description="Helical" evidence="1">
    <location>
        <begin position="131"/>
        <end position="149"/>
    </location>
</feature>
<keyword evidence="1" id="KW-0812">Transmembrane</keyword>
<keyword evidence="1" id="KW-0472">Membrane</keyword>
<keyword evidence="4" id="KW-1185">Reference proteome</keyword>
<dbReference type="Proteomes" id="UP001324993">
    <property type="component" value="Chromosome"/>
</dbReference>
<sequence length="357" mass="40417">MNKSLIKAFIYILLASILWRHCEDATLPKLMELCLRYGTPTMLVIQSIFLARGQLYWEHLKTPFQKKQIKYWLSIFNKWVCLALTAFALQIVAIKLENTETEYYQWIQTNWIFAAVFAMILLPLRPRIDRLSNLFILAISALLSYQLLLTQREPRLEESVLLKAPFAEEFCVMNGGYSLLNNMLQSSSRSPRAFGVHMRPAARTFLNDSERNRPYPEAFGATILAPATGTVITANESIPDLPMGQIHPDTGPGNYLLLQIDQQHYLIFANLQQNSIRPETGERIQAGEPLAAIGKSGMFSEPVLLLVATTSPDIFSPQVSSLPILLEGVEKVAAPEADAPFFPTRNEHYRPIQYTQD</sequence>
<evidence type="ECO:0000313" key="4">
    <source>
        <dbReference type="Proteomes" id="UP001324993"/>
    </source>
</evidence>
<proteinExistence type="predicted"/>
<gene>
    <name evidence="3" type="ORF">SH580_15940</name>
</gene>
<evidence type="ECO:0000256" key="1">
    <source>
        <dbReference type="SAM" id="Phobius"/>
    </source>
</evidence>
<feature type="transmembrane region" description="Helical" evidence="1">
    <location>
        <begin position="103"/>
        <end position="124"/>
    </location>
</feature>
<dbReference type="EC" id="3.4.-.-" evidence="3"/>
<dbReference type="GO" id="GO:0016787">
    <property type="term" value="F:hydrolase activity"/>
    <property type="evidence" value="ECO:0007669"/>
    <property type="project" value="UniProtKB-KW"/>
</dbReference>
<dbReference type="RefSeq" id="WP_319831830.1">
    <property type="nucleotide sequence ID" value="NZ_CP138858.1"/>
</dbReference>
<reference evidence="3 4" key="1">
    <citation type="submission" date="2023-11" db="EMBL/GenBank/DDBJ databases">
        <title>Coraliomargarita sp. nov., isolated from marine algae.</title>
        <authorList>
            <person name="Lee J.K."/>
            <person name="Baek J.H."/>
            <person name="Kim J.M."/>
            <person name="Choi D.G."/>
            <person name="Jeon C.O."/>
        </authorList>
    </citation>
    <scope>NUCLEOTIDE SEQUENCE [LARGE SCALE GENOMIC DNA]</scope>
    <source>
        <strain evidence="3 4">J2-16</strain>
    </source>
</reference>
<feature type="transmembrane region" description="Helical" evidence="1">
    <location>
        <begin position="69"/>
        <end position="91"/>
    </location>
</feature>
<keyword evidence="3" id="KW-0378">Hydrolase</keyword>
<dbReference type="Gene3D" id="2.70.70.10">
    <property type="entry name" value="Glucose Permease (Domain IIA)"/>
    <property type="match status" value="1"/>
</dbReference>
<accession>A0ABZ0RFW5</accession>
<protein>
    <submittedName>
        <fullName evidence="3">M23 family metallopeptidase</fullName>
        <ecNumber evidence="3">3.4.-.-</ecNumber>
    </submittedName>
</protein>
<dbReference type="Pfam" id="PF01551">
    <property type="entry name" value="Peptidase_M23"/>
    <property type="match status" value="1"/>
</dbReference>
<dbReference type="InterPro" id="IPR011055">
    <property type="entry name" value="Dup_hybrid_motif"/>
</dbReference>
<evidence type="ECO:0000259" key="2">
    <source>
        <dbReference type="Pfam" id="PF01551"/>
    </source>
</evidence>
<dbReference type="CDD" id="cd12797">
    <property type="entry name" value="M23_peptidase"/>
    <property type="match status" value="1"/>
</dbReference>
<dbReference type="EMBL" id="CP138858">
    <property type="protein sequence ID" value="WPJ94922.1"/>
    <property type="molecule type" value="Genomic_DNA"/>
</dbReference>
<dbReference type="InterPro" id="IPR016047">
    <property type="entry name" value="M23ase_b-sheet_dom"/>
</dbReference>
<organism evidence="3 4">
    <name type="scientific">Coraliomargarita algicola</name>
    <dbReference type="NCBI Taxonomy" id="3092156"/>
    <lineage>
        <taxon>Bacteria</taxon>
        <taxon>Pseudomonadati</taxon>
        <taxon>Verrucomicrobiota</taxon>
        <taxon>Opitutia</taxon>
        <taxon>Puniceicoccales</taxon>
        <taxon>Coraliomargaritaceae</taxon>
        <taxon>Coraliomargarita</taxon>
    </lineage>
</organism>
<evidence type="ECO:0000313" key="3">
    <source>
        <dbReference type="EMBL" id="WPJ94922.1"/>
    </source>
</evidence>
<keyword evidence="1" id="KW-1133">Transmembrane helix</keyword>
<dbReference type="SUPFAM" id="SSF51261">
    <property type="entry name" value="Duplicated hybrid motif"/>
    <property type="match status" value="1"/>
</dbReference>
<name>A0ABZ0RFW5_9BACT</name>
<feature type="domain" description="M23ase beta-sheet core" evidence="2">
    <location>
        <begin position="220"/>
        <end position="304"/>
    </location>
</feature>